<evidence type="ECO:0000256" key="3">
    <source>
        <dbReference type="ARBA" id="ARBA00022801"/>
    </source>
</evidence>
<accession>A0ABQ9N6K4</accession>
<feature type="compositionally biased region" description="Basic and acidic residues" evidence="7">
    <location>
        <begin position="93"/>
        <end position="107"/>
    </location>
</feature>
<feature type="compositionally biased region" description="Basic and acidic residues" evidence="7">
    <location>
        <begin position="173"/>
        <end position="197"/>
    </location>
</feature>
<comment type="function">
    <text evidence="6">Invertase that cleaves sucrose into glucose and fructose.</text>
</comment>
<organism evidence="8 9">
    <name type="scientific">Hevea brasiliensis</name>
    <name type="common">Para rubber tree</name>
    <name type="synonym">Siphonia brasiliensis</name>
    <dbReference type="NCBI Taxonomy" id="3981"/>
    <lineage>
        <taxon>Eukaryota</taxon>
        <taxon>Viridiplantae</taxon>
        <taxon>Streptophyta</taxon>
        <taxon>Embryophyta</taxon>
        <taxon>Tracheophyta</taxon>
        <taxon>Spermatophyta</taxon>
        <taxon>Magnoliopsida</taxon>
        <taxon>eudicotyledons</taxon>
        <taxon>Gunneridae</taxon>
        <taxon>Pentapetalae</taxon>
        <taxon>rosids</taxon>
        <taxon>fabids</taxon>
        <taxon>Malpighiales</taxon>
        <taxon>Euphorbiaceae</taxon>
        <taxon>Crotonoideae</taxon>
        <taxon>Micrandreae</taxon>
        <taxon>Hevea</taxon>
    </lineage>
</organism>
<dbReference type="Proteomes" id="UP001174677">
    <property type="component" value="Chromosome 2"/>
</dbReference>
<feature type="compositionally biased region" description="Basic and acidic residues" evidence="7">
    <location>
        <begin position="45"/>
        <end position="58"/>
    </location>
</feature>
<evidence type="ECO:0000313" key="8">
    <source>
        <dbReference type="EMBL" id="KAJ9188164.1"/>
    </source>
</evidence>
<dbReference type="InterPro" id="IPR008928">
    <property type="entry name" value="6-hairpin_glycosidase_sf"/>
</dbReference>
<proteinExistence type="inferred from homology"/>
<protein>
    <recommendedName>
        <fullName evidence="6">Alkaline/neutral invertase</fullName>
        <ecNumber evidence="6">3.2.1.26</ecNumber>
    </recommendedName>
</protein>
<comment type="catalytic activity">
    <reaction evidence="1 6">
        <text>Hydrolysis of terminal non-reducing beta-D-fructofuranoside residues in beta-D-fructofuranosides.</text>
        <dbReference type="EC" id="3.2.1.26"/>
    </reaction>
</comment>
<sequence length="717" mass="80185">MHPKLRDLLQLDEVSPLTTLKTAGSSTTGGFTDKEVLKNKTQHSPAKDLKPEESRVTLKDVSANEEAAASDILLRLKQSGISTSQVESQAPEKYLEKPDSKSSEKSSDYIVLEGSKINEKPAVSEETEDVESFKKTSKSLSSDKEPSKSGEISLDFAKKLKVESTEKSLASLEQERSKFVEKGPDSSGKGEESKSEECSAAYAPEMMGGSPPEKAKKTVRMQSINMVSDNVHVAKLATLKPCPSVGTNLEVFDLNISPGIRSNVGGLQVSPESGAMVEEAWERLKKSYVYFKGKPVGTLAAMDPSAEALNYNQVFVRDFVPSGLACLLKHPPEPEIVKNFLLKTVLFDTHRQKDILVADFGGSAIGRVAPVDLGFWWIILLRSYTKSTRDYALAELPEVQRGMKLILNLCLSDGFDTFPTLLCADGCSMIDRRMGIYGYPIEIQALFFFALRCAKQMLNPESDGKELIERIDKRITALSYHIRKYYWLDFTQLNNIYRYKTEEYSHTAVNKFNVIPESIPDWVFDFMPLRGGYLIGNVNPARMDFRWFLVGNCIAILSCLVTPAQATAIMDLVEERWEDLIGEMPLKVTYPALEGHEWRIVTGCDPKNTRWSYHNGGSWPVLLWLLAAACIKVGRPQIAKRAVELVEHRLSKDGWPEYYDGKTGRYVGKQARKYQTWSIAGYLVAKMMIENPSNLLIISLEEDKKIVKPSIARSASF</sequence>
<evidence type="ECO:0000256" key="6">
    <source>
        <dbReference type="RuleBase" id="RU367047"/>
    </source>
</evidence>
<comment type="similarity">
    <text evidence="2 6">Belongs to the glycosyl hydrolase 100 family.</text>
</comment>
<dbReference type="Gene3D" id="1.50.10.10">
    <property type="match status" value="1"/>
</dbReference>
<reference evidence="8" key="1">
    <citation type="journal article" date="2023" name="Plant Biotechnol. J.">
        <title>Chromosome-level wild Hevea brasiliensis genome provides new tools for genomic-assisted breeding and valuable loci to elevate rubber yield.</title>
        <authorList>
            <person name="Cheng H."/>
            <person name="Song X."/>
            <person name="Hu Y."/>
            <person name="Wu T."/>
            <person name="Yang Q."/>
            <person name="An Z."/>
            <person name="Feng S."/>
            <person name="Deng Z."/>
            <person name="Wu W."/>
            <person name="Zeng X."/>
            <person name="Tu M."/>
            <person name="Wang X."/>
            <person name="Huang H."/>
        </authorList>
    </citation>
    <scope>NUCLEOTIDE SEQUENCE</scope>
    <source>
        <strain evidence="8">MT/VB/25A 57/8</strain>
    </source>
</reference>
<feature type="region of interest" description="Disordered" evidence="7">
    <location>
        <begin position="80"/>
        <end position="150"/>
    </location>
</feature>
<evidence type="ECO:0000256" key="7">
    <source>
        <dbReference type="SAM" id="MobiDB-lite"/>
    </source>
</evidence>
<keyword evidence="5 6" id="KW-0326">Glycosidase</keyword>
<evidence type="ECO:0000313" key="9">
    <source>
        <dbReference type="Proteomes" id="UP001174677"/>
    </source>
</evidence>
<feature type="region of interest" description="Disordered" evidence="7">
    <location>
        <begin position="17"/>
        <end position="63"/>
    </location>
</feature>
<dbReference type="Pfam" id="PF12899">
    <property type="entry name" value="Glyco_hydro_100"/>
    <property type="match status" value="1"/>
</dbReference>
<keyword evidence="4 6" id="KW-0119">Carbohydrate metabolism</keyword>
<dbReference type="EMBL" id="JARPOI010000002">
    <property type="protein sequence ID" value="KAJ9188164.1"/>
    <property type="molecule type" value="Genomic_DNA"/>
</dbReference>
<dbReference type="EC" id="3.2.1.26" evidence="6"/>
<feature type="region of interest" description="Disordered" evidence="7">
    <location>
        <begin position="171"/>
        <end position="214"/>
    </location>
</feature>
<dbReference type="InterPro" id="IPR024746">
    <property type="entry name" value="Glyco_hydro_100"/>
</dbReference>
<evidence type="ECO:0000256" key="2">
    <source>
        <dbReference type="ARBA" id="ARBA00007671"/>
    </source>
</evidence>
<comment type="caution">
    <text evidence="8">The sequence shown here is derived from an EMBL/GenBank/DDBJ whole genome shotgun (WGS) entry which is preliminary data.</text>
</comment>
<evidence type="ECO:0000256" key="1">
    <source>
        <dbReference type="ARBA" id="ARBA00000094"/>
    </source>
</evidence>
<dbReference type="SUPFAM" id="SSF48208">
    <property type="entry name" value="Six-hairpin glycosidases"/>
    <property type="match status" value="1"/>
</dbReference>
<evidence type="ECO:0000256" key="4">
    <source>
        <dbReference type="ARBA" id="ARBA00023277"/>
    </source>
</evidence>
<feature type="compositionally biased region" description="Polar residues" evidence="7">
    <location>
        <begin position="17"/>
        <end position="30"/>
    </location>
</feature>
<keyword evidence="9" id="KW-1185">Reference proteome</keyword>
<dbReference type="PANTHER" id="PTHR31916">
    <property type="match status" value="1"/>
</dbReference>
<dbReference type="InterPro" id="IPR012341">
    <property type="entry name" value="6hp_glycosidase-like_sf"/>
</dbReference>
<evidence type="ECO:0000256" key="5">
    <source>
        <dbReference type="ARBA" id="ARBA00023295"/>
    </source>
</evidence>
<gene>
    <name evidence="8" type="ORF">P3X46_003553</name>
</gene>
<dbReference type="PANTHER" id="PTHR31916:SF37">
    <property type="entry name" value="ALKALINE_NEUTRAL INVERTASE"/>
    <property type="match status" value="1"/>
</dbReference>
<name>A0ABQ9N6K4_HEVBR</name>
<keyword evidence="3 6" id="KW-0378">Hydrolase</keyword>